<dbReference type="Proteomes" id="UP000324222">
    <property type="component" value="Unassembled WGS sequence"/>
</dbReference>
<name>A0A5B7JVY9_PORTR</name>
<comment type="caution">
    <text evidence="1">The sequence shown here is derived from an EMBL/GenBank/DDBJ whole genome shotgun (WGS) entry which is preliminary data.</text>
</comment>
<evidence type="ECO:0000313" key="2">
    <source>
        <dbReference type="Proteomes" id="UP000324222"/>
    </source>
</evidence>
<accession>A0A5B7JVY9</accession>
<keyword evidence="2" id="KW-1185">Reference proteome</keyword>
<reference evidence="1 2" key="1">
    <citation type="submission" date="2019-05" db="EMBL/GenBank/DDBJ databases">
        <title>Another draft genome of Portunus trituberculatus and its Hox gene families provides insights of decapod evolution.</title>
        <authorList>
            <person name="Jeong J.-H."/>
            <person name="Song I."/>
            <person name="Kim S."/>
            <person name="Choi T."/>
            <person name="Kim D."/>
            <person name="Ryu S."/>
            <person name="Kim W."/>
        </authorList>
    </citation>
    <scope>NUCLEOTIDE SEQUENCE [LARGE SCALE GENOMIC DNA]</scope>
    <source>
        <tissue evidence="1">Muscle</tissue>
    </source>
</reference>
<protein>
    <submittedName>
        <fullName evidence="1">Uncharacterized protein</fullName>
    </submittedName>
</protein>
<dbReference type="AlphaFoldDB" id="A0A5B7JVY9"/>
<evidence type="ECO:0000313" key="1">
    <source>
        <dbReference type="EMBL" id="MPC98476.1"/>
    </source>
</evidence>
<organism evidence="1 2">
    <name type="scientific">Portunus trituberculatus</name>
    <name type="common">Swimming crab</name>
    <name type="synonym">Neptunus trituberculatus</name>
    <dbReference type="NCBI Taxonomy" id="210409"/>
    <lineage>
        <taxon>Eukaryota</taxon>
        <taxon>Metazoa</taxon>
        <taxon>Ecdysozoa</taxon>
        <taxon>Arthropoda</taxon>
        <taxon>Crustacea</taxon>
        <taxon>Multicrustacea</taxon>
        <taxon>Malacostraca</taxon>
        <taxon>Eumalacostraca</taxon>
        <taxon>Eucarida</taxon>
        <taxon>Decapoda</taxon>
        <taxon>Pleocyemata</taxon>
        <taxon>Brachyura</taxon>
        <taxon>Eubrachyura</taxon>
        <taxon>Portunoidea</taxon>
        <taxon>Portunidae</taxon>
        <taxon>Portuninae</taxon>
        <taxon>Portunus</taxon>
    </lineage>
</organism>
<proteinExistence type="predicted"/>
<gene>
    <name evidence="1" type="ORF">E2C01_093849</name>
</gene>
<sequence length="67" mass="7528">MADDSLNILEWSLAARHESCMADPDHRFLGSVAATGHGRLMAVANPTPRKHCQRYQEHQAFPYLNHG</sequence>
<dbReference type="EMBL" id="VSRR010114246">
    <property type="protein sequence ID" value="MPC98476.1"/>
    <property type="molecule type" value="Genomic_DNA"/>
</dbReference>